<evidence type="ECO:0000256" key="2">
    <source>
        <dbReference type="ARBA" id="ARBA00009810"/>
    </source>
</evidence>
<evidence type="ECO:0000313" key="19">
    <source>
        <dbReference type="EMBL" id="MDN3705670.1"/>
    </source>
</evidence>
<feature type="signal peptide" evidence="16">
    <location>
        <begin position="1"/>
        <end position="20"/>
    </location>
</feature>
<dbReference type="NCBIfam" id="TIGR01783">
    <property type="entry name" value="TonB-siderophor"/>
    <property type="match status" value="1"/>
</dbReference>
<reference evidence="22" key="2">
    <citation type="journal article" date="2019" name="Int. J. Syst. Evol. Microbiol.">
        <title>The Global Catalogue of Microorganisms (GCM) 10K type strain sequencing project: providing services to taxonomists for standard genome sequencing and annotation.</title>
        <authorList>
            <consortium name="The Broad Institute Genomics Platform"/>
            <consortium name="The Broad Institute Genome Sequencing Center for Infectious Disease"/>
            <person name="Wu L."/>
            <person name="Ma J."/>
        </authorList>
    </citation>
    <scope>NUCLEOTIDE SEQUENCE [LARGE SCALE GENOMIC DNA]</scope>
    <source>
        <strain evidence="22">CECT 7184</strain>
    </source>
</reference>
<evidence type="ECO:0000313" key="21">
    <source>
        <dbReference type="EMBL" id="MDN3710229.1"/>
    </source>
</evidence>
<keyword evidence="9" id="KW-0406">Ion transport</keyword>
<keyword evidence="13 14" id="KW-0998">Cell outer membrane</keyword>
<keyword evidence="8" id="KW-0408">Iron</keyword>
<dbReference type="InterPro" id="IPR012910">
    <property type="entry name" value="Plug_dom"/>
</dbReference>
<dbReference type="InterPro" id="IPR010105">
    <property type="entry name" value="TonB_sidphr_rcpt"/>
</dbReference>
<evidence type="ECO:0000256" key="12">
    <source>
        <dbReference type="ARBA" id="ARBA00023170"/>
    </source>
</evidence>
<sequence>MMKHFSILLLLLFTGSVAVAQTASLRVKITDETNTPLAYATGIIQEINYQVAGDESGELYFKNLQSGNYTLRIELIGYYAVNKKVEIKQGNQHISIKLIQESDVLEEIEVFGERNKQPKGLETITRMPLKPKDQIQSISVISNKVIEAQGALTITDAVRNIPGVTLFGSYGGVKESMSARGFRGIPVLKNGVRMDSQFQTASGVIDMQGVESIQMIKGSAAITQGVITDLGNAGGVINVVTKTPNFVNAANVGLRVGSWNQIRPVFDYQTVLNESETVAFRLNGAYESADSYRAYLKSNRVYLNPSLAWKPTEKTTVVLEGDYFNDNRTPHTSAVNLAANQGTNALYVLPDDKFLGFKSDNNNTKMSSMMVRIDHKLDDQFRIRAAYAQSSYSVDNTQTTANAIRGSQEYHIRQRVMSRSLREDKNSTFQFDLIGQELYTGSVKHTAQLGFDYRTADATTTSFTTDVNGLQRNYIDEINIYENFPNAINDVVITGEEGEQMPAKITFKANDPVRAQYGTFGVLAQDVVEFNKYVKGVFGLRYSQIITKDAVSTNGTQRSAWNPMVGVMLSPIEQVNVFGSFTNSTSLRSAADKLNTGEEVGAAVTNQFETGIKSSWLNDRLLFNFTYFHILTSNLSNTEYEPGTSNPTGYVFKAGDLKRTGVEVELNGRILDNLTVMLGYAYLDAQYQNSPSYVNGSAPMNAPKNTANGWIQYLFNNGVLNGLSISTGLYYVGERPVNEYSLAPDGHGNMGGTEPFDMPSYYTLNAQLGYKYKGFDARFYFNNITDQIGLNSYFRGGFINQIDPRNIALSVSYNF</sequence>
<accession>A0ABT8CR46</accession>
<reference evidence="19" key="3">
    <citation type="submission" date="2023-06" db="EMBL/GenBank/DDBJ databases">
        <authorList>
            <person name="Lucena T."/>
            <person name="Sun Q."/>
        </authorList>
    </citation>
    <scope>NUCLEOTIDE SEQUENCE</scope>
    <source>
        <strain evidence="19">CECT 7184</strain>
    </source>
</reference>
<gene>
    <name evidence="19" type="ORF">QW060_00815</name>
    <name evidence="20" type="ORF">QW060_23365</name>
    <name evidence="21" type="ORF">QW060_25545</name>
</gene>
<evidence type="ECO:0000313" key="20">
    <source>
        <dbReference type="EMBL" id="MDN3709870.1"/>
    </source>
</evidence>
<evidence type="ECO:0000256" key="8">
    <source>
        <dbReference type="ARBA" id="ARBA00023004"/>
    </source>
</evidence>
<keyword evidence="12 19" id="KW-0675">Receptor</keyword>
<evidence type="ECO:0000256" key="16">
    <source>
        <dbReference type="SAM" id="SignalP"/>
    </source>
</evidence>
<evidence type="ECO:0000256" key="15">
    <source>
        <dbReference type="RuleBase" id="RU003357"/>
    </source>
</evidence>
<comment type="caution">
    <text evidence="19">The sequence shown here is derived from an EMBL/GenBank/DDBJ whole genome shotgun (WGS) entry which is preliminary data.</text>
</comment>
<evidence type="ECO:0000256" key="1">
    <source>
        <dbReference type="ARBA" id="ARBA00004571"/>
    </source>
</evidence>
<evidence type="ECO:0000256" key="4">
    <source>
        <dbReference type="ARBA" id="ARBA00022452"/>
    </source>
</evidence>
<evidence type="ECO:0000256" key="7">
    <source>
        <dbReference type="ARBA" id="ARBA00022729"/>
    </source>
</evidence>
<dbReference type="Pfam" id="PF00593">
    <property type="entry name" value="TonB_dep_Rec_b-barrel"/>
    <property type="match status" value="1"/>
</dbReference>
<keyword evidence="6 14" id="KW-0812">Transmembrane</keyword>
<dbReference type="Proteomes" id="UP001242368">
    <property type="component" value="Unassembled WGS sequence"/>
</dbReference>
<keyword evidence="3 14" id="KW-0813">Transport</keyword>
<feature type="chain" id="PRO_5045032481" evidence="16">
    <location>
        <begin position="21"/>
        <end position="815"/>
    </location>
</feature>
<dbReference type="Gene3D" id="2.170.130.10">
    <property type="entry name" value="TonB-dependent receptor, plug domain"/>
    <property type="match status" value="1"/>
</dbReference>
<comment type="similarity">
    <text evidence="2 14 15">Belongs to the TonB-dependent receptor family.</text>
</comment>
<dbReference type="InterPro" id="IPR037066">
    <property type="entry name" value="Plug_dom_sf"/>
</dbReference>
<keyword evidence="11 14" id="KW-0472">Membrane</keyword>
<keyword evidence="22" id="KW-1185">Reference proteome</keyword>
<reference evidence="19" key="1">
    <citation type="journal article" date="2014" name="Int. J. Syst. Evol. Microbiol.">
        <title>Complete genome of a new Firmicutes species belonging to the dominant human colonic microbiota ('Ruminococcus bicirculans') reveals two chromosomes and a selective capacity to utilize plant glucans.</title>
        <authorList>
            <consortium name="NISC Comparative Sequencing Program"/>
            <person name="Wegmann U."/>
            <person name="Louis P."/>
            <person name="Goesmann A."/>
            <person name="Henrissat B."/>
            <person name="Duncan S.H."/>
            <person name="Flint H.J."/>
        </authorList>
    </citation>
    <scope>NUCLEOTIDE SEQUENCE</scope>
    <source>
        <strain evidence="19">CECT 7184</strain>
    </source>
</reference>
<evidence type="ECO:0000256" key="13">
    <source>
        <dbReference type="ARBA" id="ARBA00023237"/>
    </source>
</evidence>
<evidence type="ECO:0000256" key="14">
    <source>
        <dbReference type="PROSITE-ProRule" id="PRU01360"/>
    </source>
</evidence>
<dbReference type="InterPro" id="IPR036942">
    <property type="entry name" value="Beta-barrel_TonB_sf"/>
</dbReference>
<evidence type="ECO:0000256" key="9">
    <source>
        <dbReference type="ARBA" id="ARBA00023065"/>
    </source>
</evidence>
<dbReference type="EMBL" id="JAUFQU010000064">
    <property type="protein sequence ID" value="MDN3709870.1"/>
    <property type="molecule type" value="Genomic_DNA"/>
</dbReference>
<dbReference type="PANTHER" id="PTHR32552">
    <property type="entry name" value="FERRICHROME IRON RECEPTOR-RELATED"/>
    <property type="match status" value="1"/>
</dbReference>
<dbReference type="RefSeq" id="WP_290361829.1">
    <property type="nucleotide sequence ID" value="NZ_JAUFQU010000001.1"/>
</dbReference>
<evidence type="ECO:0000256" key="11">
    <source>
        <dbReference type="ARBA" id="ARBA00023136"/>
    </source>
</evidence>
<keyword evidence="4 14" id="KW-1134">Transmembrane beta strand</keyword>
<proteinExistence type="inferred from homology"/>
<dbReference type="SUPFAM" id="SSF49452">
    <property type="entry name" value="Starch-binding domain-like"/>
    <property type="match status" value="1"/>
</dbReference>
<evidence type="ECO:0000313" key="22">
    <source>
        <dbReference type="Proteomes" id="UP001242368"/>
    </source>
</evidence>
<keyword evidence="5" id="KW-0410">Iron transport</keyword>
<evidence type="ECO:0000259" key="17">
    <source>
        <dbReference type="Pfam" id="PF00593"/>
    </source>
</evidence>
<evidence type="ECO:0000256" key="10">
    <source>
        <dbReference type="ARBA" id="ARBA00023077"/>
    </source>
</evidence>
<dbReference type="PROSITE" id="PS52016">
    <property type="entry name" value="TONB_DEPENDENT_REC_3"/>
    <property type="match status" value="1"/>
</dbReference>
<dbReference type="InterPro" id="IPR000531">
    <property type="entry name" value="Beta-barrel_TonB"/>
</dbReference>
<dbReference type="Pfam" id="PF07715">
    <property type="entry name" value="Plug"/>
    <property type="match status" value="1"/>
</dbReference>
<organism evidence="19 22">
    <name type="scientific">Paenimyroides ceti</name>
    <dbReference type="NCBI Taxonomy" id="395087"/>
    <lineage>
        <taxon>Bacteria</taxon>
        <taxon>Pseudomonadati</taxon>
        <taxon>Bacteroidota</taxon>
        <taxon>Flavobacteriia</taxon>
        <taxon>Flavobacteriales</taxon>
        <taxon>Flavobacteriaceae</taxon>
        <taxon>Paenimyroides</taxon>
    </lineage>
</organism>
<feature type="domain" description="TonB-dependent receptor plug" evidence="18">
    <location>
        <begin position="132"/>
        <end position="225"/>
    </location>
</feature>
<dbReference type="PANTHER" id="PTHR32552:SF68">
    <property type="entry name" value="FERRICHROME OUTER MEMBRANE TRANSPORTER_PHAGE RECEPTOR"/>
    <property type="match status" value="1"/>
</dbReference>
<dbReference type="CDD" id="cd01347">
    <property type="entry name" value="ligand_gated_channel"/>
    <property type="match status" value="1"/>
</dbReference>
<dbReference type="InterPro" id="IPR039426">
    <property type="entry name" value="TonB-dep_rcpt-like"/>
</dbReference>
<dbReference type="EMBL" id="JAUFQU010000001">
    <property type="protein sequence ID" value="MDN3705670.1"/>
    <property type="molecule type" value="Genomic_DNA"/>
</dbReference>
<evidence type="ECO:0000256" key="6">
    <source>
        <dbReference type="ARBA" id="ARBA00022692"/>
    </source>
</evidence>
<name>A0ABT8CR46_9FLAO</name>
<keyword evidence="10 15" id="KW-0798">TonB box</keyword>
<dbReference type="InterPro" id="IPR013784">
    <property type="entry name" value="Carb-bd-like_fold"/>
</dbReference>
<evidence type="ECO:0000256" key="3">
    <source>
        <dbReference type="ARBA" id="ARBA00022448"/>
    </source>
</evidence>
<dbReference type="Gene3D" id="2.60.40.1120">
    <property type="entry name" value="Carboxypeptidase-like, regulatory domain"/>
    <property type="match status" value="1"/>
</dbReference>
<evidence type="ECO:0000256" key="5">
    <source>
        <dbReference type="ARBA" id="ARBA00022496"/>
    </source>
</evidence>
<keyword evidence="7 16" id="KW-0732">Signal</keyword>
<feature type="domain" description="TonB-dependent receptor-like beta-barrel" evidence="17">
    <location>
        <begin position="311"/>
        <end position="784"/>
    </location>
</feature>
<dbReference type="SUPFAM" id="SSF56935">
    <property type="entry name" value="Porins"/>
    <property type="match status" value="1"/>
</dbReference>
<comment type="subcellular location">
    <subcellularLocation>
        <location evidence="1 14">Cell outer membrane</location>
        <topology evidence="1 14">Multi-pass membrane protein</topology>
    </subcellularLocation>
</comment>
<evidence type="ECO:0000259" key="18">
    <source>
        <dbReference type="Pfam" id="PF07715"/>
    </source>
</evidence>
<dbReference type="EMBL" id="JAUFQU010000079">
    <property type="protein sequence ID" value="MDN3710229.1"/>
    <property type="molecule type" value="Genomic_DNA"/>
</dbReference>
<dbReference type="Pfam" id="PF13715">
    <property type="entry name" value="CarbopepD_reg_2"/>
    <property type="match status" value="1"/>
</dbReference>
<protein>
    <submittedName>
        <fullName evidence="19">TonB-dependent siderophore receptor</fullName>
    </submittedName>
</protein>
<dbReference type="Gene3D" id="2.40.170.20">
    <property type="entry name" value="TonB-dependent receptor, beta-barrel domain"/>
    <property type="match status" value="1"/>
</dbReference>